<reference evidence="10 11" key="1">
    <citation type="journal article" date="2019" name="Front. Genet.">
        <title>Whole-Genome Sequencing of the Opportunistic Yeast Pathogen Candida inconspicua Uncovers Its Hybrid Origin.</title>
        <authorList>
            <person name="Mixao V."/>
            <person name="Hansen A.P."/>
            <person name="Saus E."/>
            <person name="Boekhout T."/>
            <person name="Lass-Florl C."/>
            <person name="Gabaldon T."/>
        </authorList>
    </citation>
    <scope>NUCLEOTIDE SEQUENCE [LARGE SCALE GENOMIC DNA]</scope>
    <source>
        <strain evidence="10 11">CBS 180</strain>
    </source>
</reference>
<dbReference type="EMBL" id="SELW01000645">
    <property type="protein sequence ID" value="TID16233.1"/>
    <property type="molecule type" value="Genomic_DNA"/>
</dbReference>
<dbReference type="Pfam" id="PF06703">
    <property type="entry name" value="SPC25"/>
    <property type="match status" value="1"/>
</dbReference>
<keyword evidence="6 9" id="KW-1133">Transmembrane helix</keyword>
<organism evidence="10 11">
    <name type="scientific">Pichia inconspicua</name>
    <dbReference type="NCBI Taxonomy" id="52247"/>
    <lineage>
        <taxon>Eukaryota</taxon>
        <taxon>Fungi</taxon>
        <taxon>Dikarya</taxon>
        <taxon>Ascomycota</taxon>
        <taxon>Saccharomycotina</taxon>
        <taxon>Pichiomycetes</taxon>
        <taxon>Pichiales</taxon>
        <taxon>Pichiaceae</taxon>
        <taxon>Pichia</taxon>
    </lineage>
</organism>
<dbReference type="InterPro" id="IPR009582">
    <property type="entry name" value="Spc2/SPCS2"/>
</dbReference>
<evidence type="ECO:0000256" key="7">
    <source>
        <dbReference type="ARBA" id="ARBA00023136"/>
    </source>
</evidence>
<evidence type="ECO:0000256" key="6">
    <source>
        <dbReference type="ARBA" id="ARBA00022989"/>
    </source>
</evidence>
<evidence type="ECO:0000313" key="10">
    <source>
        <dbReference type="EMBL" id="TID16233.1"/>
    </source>
</evidence>
<dbReference type="PANTHER" id="PTHR13085:SF0">
    <property type="entry name" value="SIGNAL PEPTIDASE COMPLEX SUBUNIT 2"/>
    <property type="match status" value="1"/>
</dbReference>
<dbReference type="GO" id="GO:0045047">
    <property type="term" value="P:protein targeting to ER"/>
    <property type="evidence" value="ECO:0007669"/>
    <property type="project" value="TreeGrafter"/>
</dbReference>
<feature type="transmembrane region" description="Helical" evidence="9">
    <location>
        <begin position="29"/>
        <end position="46"/>
    </location>
</feature>
<comment type="caution">
    <text evidence="10">The sequence shown here is derived from an EMBL/GenBank/DDBJ whole genome shotgun (WGS) entry which is preliminary data.</text>
</comment>
<dbReference type="PANTHER" id="PTHR13085">
    <property type="entry name" value="MICROSOMAL SIGNAL PEPTIDASE 25 KDA SUBUNIT"/>
    <property type="match status" value="1"/>
</dbReference>
<evidence type="ECO:0000256" key="4">
    <source>
        <dbReference type="ARBA" id="ARBA00022692"/>
    </source>
</evidence>
<evidence type="ECO:0000256" key="1">
    <source>
        <dbReference type="ARBA" id="ARBA00004477"/>
    </source>
</evidence>
<dbReference type="STRING" id="52247.A0A4T0WXS5"/>
<keyword evidence="5" id="KW-0256">Endoplasmic reticulum</keyword>
<dbReference type="AlphaFoldDB" id="A0A4T0WXS5"/>
<comment type="function">
    <text evidence="8">Component of the signal peptidase complex (SPC) which catalyzes the cleavage of N-terminal signal sequences from nascent proteins as they are translocated into the lumen of the endoplasmic reticulum. Enhances the enzymatic activity of SPC and facilitates the interactions between different components of the translocation site.</text>
</comment>
<keyword evidence="4 9" id="KW-0812">Transmembrane</keyword>
<accession>A0A4T0WXS5</accession>
<keyword evidence="7 9" id="KW-0472">Membrane</keyword>
<name>A0A4T0WXS5_9ASCO</name>
<evidence type="ECO:0000256" key="5">
    <source>
        <dbReference type="ARBA" id="ARBA00022824"/>
    </source>
</evidence>
<dbReference type="Proteomes" id="UP000307173">
    <property type="component" value="Unassembled WGS sequence"/>
</dbReference>
<comment type="subcellular location">
    <subcellularLocation>
        <location evidence="1">Endoplasmic reticulum membrane</location>
        <topology evidence="1">Multi-pass membrane protein</topology>
    </subcellularLocation>
</comment>
<evidence type="ECO:0000256" key="8">
    <source>
        <dbReference type="ARBA" id="ARBA00045608"/>
    </source>
</evidence>
<evidence type="ECO:0000256" key="3">
    <source>
        <dbReference type="ARBA" id="ARBA00017057"/>
    </source>
</evidence>
<feature type="transmembrane region" description="Helical" evidence="9">
    <location>
        <begin position="58"/>
        <end position="79"/>
    </location>
</feature>
<sequence length="159" mass="18357">MKTEADEHIADVLESIGFSESHRNLDTKLVLGYTSVALAGLMYYLEKKFKNNFNNSSYVFYLQLLVGSYFTLQTILYLFTKFVEKNIKYIGYKKGKKITVRTSTPSKTDLLYEFTIEIDGAQHKLSFPLNEVFFDDGYLSLEAFKNKVIPIVQSRDKSK</sequence>
<protein>
    <recommendedName>
        <fullName evidence="3">Signal peptidase complex subunit 2</fullName>
    </recommendedName>
</protein>
<keyword evidence="11" id="KW-1185">Reference proteome</keyword>
<comment type="similarity">
    <text evidence="2">Belongs to the SPCS2 family.</text>
</comment>
<evidence type="ECO:0000256" key="9">
    <source>
        <dbReference type="SAM" id="Phobius"/>
    </source>
</evidence>
<evidence type="ECO:0000313" key="11">
    <source>
        <dbReference type="Proteomes" id="UP000307173"/>
    </source>
</evidence>
<evidence type="ECO:0000256" key="2">
    <source>
        <dbReference type="ARBA" id="ARBA00007324"/>
    </source>
</evidence>
<dbReference type="GO" id="GO:0006465">
    <property type="term" value="P:signal peptide processing"/>
    <property type="evidence" value="ECO:0007669"/>
    <property type="project" value="InterPro"/>
</dbReference>
<gene>
    <name evidence="10" type="ORF">CANINC_004232</name>
</gene>
<dbReference type="OrthoDB" id="29558at2759"/>
<proteinExistence type="inferred from homology"/>
<dbReference type="GO" id="GO:0005787">
    <property type="term" value="C:signal peptidase complex"/>
    <property type="evidence" value="ECO:0007669"/>
    <property type="project" value="InterPro"/>
</dbReference>